<dbReference type="RefSeq" id="WP_087512926.1">
    <property type="nucleotide sequence ID" value="NZ_CP032134.1"/>
</dbReference>
<dbReference type="Proteomes" id="UP000263753">
    <property type="component" value="Chromosome"/>
</dbReference>
<dbReference type="InterPro" id="IPR027463">
    <property type="entry name" value="AcrB_DN_DC_subdom"/>
</dbReference>
<feature type="transmembrane region" description="Helical" evidence="1">
    <location>
        <begin position="429"/>
        <end position="455"/>
    </location>
</feature>
<feature type="transmembrane region" description="Helical" evidence="1">
    <location>
        <begin position="397"/>
        <end position="417"/>
    </location>
</feature>
<feature type="transmembrane region" description="Helical" evidence="1">
    <location>
        <begin position="940"/>
        <end position="961"/>
    </location>
</feature>
<accession>A0A3B7LXX8</accession>
<dbReference type="GO" id="GO:0042910">
    <property type="term" value="F:xenobiotic transmembrane transporter activity"/>
    <property type="evidence" value="ECO:0007669"/>
    <property type="project" value="TreeGrafter"/>
</dbReference>
<feature type="transmembrane region" description="Helical" evidence="1">
    <location>
        <begin position="467"/>
        <end position="490"/>
    </location>
</feature>
<dbReference type="PANTHER" id="PTHR32063">
    <property type="match status" value="1"/>
</dbReference>
<dbReference type="Gene3D" id="1.20.1640.10">
    <property type="entry name" value="Multidrug efflux transporter AcrB transmembrane domain"/>
    <property type="match status" value="2"/>
</dbReference>
<reference evidence="3" key="1">
    <citation type="submission" date="2018-09" db="EMBL/GenBank/DDBJ databases">
        <title>The complete genome of Acinetobacter sp. strain WCHAc010005.</title>
        <authorList>
            <person name="Hu Y."/>
            <person name="Long H."/>
            <person name="Feng Y."/>
            <person name="Zong Z."/>
        </authorList>
    </citation>
    <scope>NUCLEOTIDE SEQUENCE [LARGE SCALE GENOMIC DNA]</scope>
    <source>
        <strain evidence="3">WCHAc010005</strain>
    </source>
</reference>
<feature type="transmembrane region" description="Helical" evidence="1">
    <location>
        <begin position="989"/>
        <end position="1008"/>
    </location>
</feature>
<dbReference type="AlphaFoldDB" id="A0A3B7LXX8"/>
<feature type="transmembrane region" description="Helical" evidence="1">
    <location>
        <begin position="890"/>
        <end position="907"/>
    </location>
</feature>
<keyword evidence="1" id="KW-0472">Membrane</keyword>
<sequence length="1048" mass="116160">MSNFSRFNLSEWALRNKGLVLYFMILMGIVGFFSYSKLSQSEDPPFTFKVMVVQTYWPGATAEEVSLQVTDKIEKELMSTGLYDKIMAYSRPGESMVMFMAKDSLKSAQIPDVWYQVRKKVGDIKGQLPSGVQGPFFNDEFGDTFGNIYVLTGNDYDYATLKEYADRLQLQLQRVKDVSKVDLVGLQDQKIWIELSNTKAAQLGVPVTAIQDALSKQNAITSAGFFETGSDRIQVRVSGAIKNVDDLKKMPLLVGDKTIQLGDVAEIYRGFSDPAQPRMRFMGENGIGLAVSMRKGGDIIALGKNLETEFQHLQKTLPLGMELKKVSDQPVAVQRSIQEFIKVLAEAVIIVLLVSFFSLGFRTGLVVAFSIPLVLAMTFAGMNLFDVGLHKISLGALILALGLLVDDAIIAVEMMAIKMEQGYSRMKAAGYAWTSTAFPMLTGTLITAAGFLPIATAASSTGEYTRSIFQVVTIALIVSWVAAVLFVPYLGDKLLPDFNNAPQRAPWYQRLIARLRKQPEPEPVVHHAGEHFDPYQTGFYQRFRQLVNWCVTYRKTVIAVTVGIFVLSVAMFKVVPQQFFPPSNRAEILVDLKLEEGASLKATENAVKKVEQFLAKQKGIDNYVAYVGTGSPRFYLPLDQQMPQASFAQFVVLASSLDDRDEIRKSLDTQIRALLPQVRTRVSLLENGPPVGYPLQFRVSGEDIATVRQQAQQLAKIIGENPNTTNVHLDWGEPSKIISLNIDQDRARQMGVSSQDLANFLNSSISGIIINQYREKRELIDIRIRGDQNERIGVESLSSLAVPTSNGTTVPLAQIAKIDYKFEDGLIWHRNRLPTITVRADIRTHLQPATVVGQLTEKMDEMRAQLPNGYLVEVGGTVEESAKGQNSVNAGMPLFLAVVFTLLMIQLKSISRSFIVFLTAPLGLIGVVLFLLLFNKPFGFVAMLGTIALSGMIMRNSLILIDQIEQDILAGQNQWDAILDATVRRFRPIILTALAAVLAMIPLSRSIFFGPMAVAIMGGLIIATLLTLFFLPALYAQWFKVKKNNNTA</sequence>
<dbReference type="KEGG" id="achi:CDG60_01025"/>
<feature type="transmembrane region" description="Helical" evidence="1">
    <location>
        <begin position="366"/>
        <end position="385"/>
    </location>
</feature>
<feature type="transmembrane region" description="Helical" evidence="1">
    <location>
        <begin position="340"/>
        <end position="359"/>
    </location>
</feature>
<dbReference type="PANTHER" id="PTHR32063:SF18">
    <property type="entry name" value="CATION EFFLUX SYSTEM PROTEIN"/>
    <property type="match status" value="1"/>
</dbReference>
<dbReference type="Gene3D" id="3.30.70.1320">
    <property type="entry name" value="Multidrug efflux transporter AcrB pore domain like"/>
    <property type="match status" value="1"/>
</dbReference>
<proteinExistence type="predicted"/>
<feature type="transmembrane region" description="Helical" evidence="1">
    <location>
        <begin position="20"/>
        <end position="38"/>
    </location>
</feature>
<keyword evidence="1" id="KW-1133">Transmembrane helix</keyword>
<dbReference type="Gene3D" id="3.30.70.1430">
    <property type="entry name" value="Multidrug efflux transporter AcrB pore domain"/>
    <property type="match status" value="2"/>
</dbReference>
<evidence type="ECO:0000313" key="2">
    <source>
        <dbReference type="EMBL" id="AXY55309.1"/>
    </source>
</evidence>
<dbReference type="Pfam" id="PF00873">
    <property type="entry name" value="ACR_tran"/>
    <property type="match status" value="1"/>
</dbReference>
<dbReference type="SUPFAM" id="SSF82714">
    <property type="entry name" value="Multidrug efflux transporter AcrB TolC docking domain, DN and DC subdomains"/>
    <property type="match status" value="2"/>
</dbReference>
<evidence type="ECO:0000313" key="3">
    <source>
        <dbReference type="Proteomes" id="UP000263753"/>
    </source>
</evidence>
<dbReference type="EMBL" id="CP032134">
    <property type="protein sequence ID" value="AXY55309.1"/>
    <property type="molecule type" value="Genomic_DNA"/>
</dbReference>
<feature type="transmembrane region" description="Helical" evidence="1">
    <location>
        <begin position="914"/>
        <end position="934"/>
    </location>
</feature>
<name>A0A3B7LXX8_9GAMM</name>
<feature type="transmembrane region" description="Helical" evidence="1">
    <location>
        <begin position="1014"/>
        <end position="1035"/>
    </location>
</feature>
<evidence type="ECO:0000256" key="1">
    <source>
        <dbReference type="SAM" id="Phobius"/>
    </source>
</evidence>
<dbReference type="GO" id="GO:0005886">
    <property type="term" value="C:plasma membrane"/>
    <property type="evidence" value="ECO:0007669"/>
    <property type="project" value="TreeGrafter"/>
</dbReference>
<dbReference type="SUPFAM" id="SSF82693">
    <property type="entry name" value="Multidrug efflux transporter AcrB pore domain, PN1, PN2, PC1 and PC2 subdomains"/>
    <property type="match status" value="3"/>
</dbReference>
<dbReference type="Gene3D" id="3.30.70.1440">
    <property type="entry name" value="Multidrug efflux transporter AcrB pore domain"/>
    <property type="match status" value="1"/>
</dbReference>
<dbReference type="PRINTS" id="PR00702">
    <property type="entry name" value="ACRIFLAVINRP"/>
</dbReference>
<keyword evidence="1" id="KW-0812">Transmembrane</keyword>
<gene>
    <name evidence="2" type="ORF">CDG60_01025</name>
</gene>
<protein>
    <submittedName>
        <fullName evidence="2">Efflux RND transporter permease subunit</fullName>
    </submittedName>
</protein>
<feature type="transmembrane region" description="Helical" evidence="1">
    <location>
        <begin position="556"/>
        <end position="575"/>
    </location>
</feature>
<dbReference type="InterPro" id="IPR001036">
    <property type="entry name" value="Acrflvin-R"/>
</dbReference>
<dbReference type="SUPFAM" id="SSF82866">
    <property type="entry name" value="Multidrug efflux transporter AcrB transmembrane domain"/>
    <property type="match status" value="2"/>
</dbReference>
<organism evidence="2 3">
    <name type="scientific">Acinetobacter chinensis</name>
    <dbReference type="NCBI Taxonomy" id="2004650"/>
    <lineage>
        <taxon>Bacteria</taxon>
        <taxon>Pseudomonadati</taxon>
        <taxon>Pseudomonadota</taxon>
        <taxon>Gammaproteobacteria</taxon>
        <taxon>Moraxellales</taxon>
        <taxon>Moraxellaceae</taxon>
        <taxon>Acinetobacter</taxon>
    </lineage>
</organism>
<dbReference type="Gene3D" id="3.30.2090.10">
    <property type="entry name" value="Multidrug efflux transporter AcrB TolC docking domain, DN and DC subdomains"/>
    <property type="match status" value="2"/>
</dbReference>